<accession>A0A1F5RGC3</accession>
<organism evidence="1 2">
    <name type="scientific">Candidatus Edwardsbacteria bacterium GWF2_54_11</name>
    <dbReference type="NCBI Taxonomy" id="1817851"/>
    <lineage>
        <taxon>Bacteria</taxon>
        <taxon>Candidatus Edwardsiibacteriota</taxon>
    </lineage>
</organism>
<dbReference type="InterPro" id="IPR038765">
    <property type="entry name" value="Papain-like_cys_pep_sf"/>
</dbReference>
<dbReference type="AlphaFoldDB" id="A0A1F5RGC3"/>
<dbReference type="SUPFAM" id="SSF54001">
    <property type="entry name" value="Cysteine proteinases"/>
    <property type="match status" value="1"/>
</dbReference>
<protein>
    <submittedName>
        <fullName evidence="1">Uncharacterized protein</fullName>
    </submittedName>
</protein>
<dbReference type="EMBL" id="MFFM01000017">
    <property type="protein sequence ID" value="OGF13462.1"/>
    <property type="molecule type" value="Genomic_DNA"/>
</dbReference>
<evidence type="ECO:0000313" key="1">
    <source>
        <dbReference type="EMBL" id="OGF13462.1"/>
    </source>
</evidence>
<name>A0A1F5RGC3_9BACT</name>
<dbReference type="Proteomes" id="UP000177230">
    <property type="component" value="Unassembled WGS sequence"/>
</dbReference>
<sequence length="209" mass="23674">MKVISFAAGILALASCAGPYIRSREMPREEMQRRQEIVECAKGLVGTRDLAGLNKCFKNDCSGFVVGVYRLMGYRVDIRSHRKNRSLSEMLFLSLQDKGMAYQEFKPNIGDAVFFKNTTDVVYDRITHMGLVEEIEPDGTVIILHYSAGGVKRLRMNLNSPYREKTGSGKVINNYLKRDDAGAGKRNILAGALFHSYGDIYNYCRRNRR</sequence>
<dbReference type="PROSITE" id="PS51257">
    <property type="entry name" value="PROKAR_LIPOPROTEIN"/>
    <property type="match status" value="1"/>
</dbReference>
<dbReference type="Gene3D" id="3.90.1720.10">
    <property type="entry name" value="endopeptidase domain like (from Nostoc punctiforme)"/>
    <property type="match status" value="1"/>
</dbReference>
<gene>
    <name evidence="1" type="ORF">A2024_06370</name>
</gene>
<evidence type="ECO:0000313" key="2">
    <source>
        <dbReference type="Proteomes" id="UP000177230"/>
    </source>
</evidence>
<proteinExistence type="predicted"/>
<comment type="caution">
    <text evidence="1">The sequence shown here is derived from an EMBL/GenBank/DDBJ whole genome shotgun (WGS) entry which is preliminary data.</text>
</comment>
<reference evidence="1 2" key="1">
    <citation type="journal article" date="2016" name="Nat. Commun.">
        <title>Thousands of microbial genomes shed light on interconnected biogeochemical processes in an aquifer system.</title>
        <authorList>
            <person name="Anantharaman K."/>
            <person name="Brown C.T."/>
            <person name="Hug L.A."/>
            <person name="Sharon I."/>
            <person name="Castelle C.J."/>
            <person name="Probst A.J."/>
            <person name="Thomas B.C."/>
            <person name="Singh A."/>
            <person name="Wilkins M.J."/>
            <person name="Karaoz U."/>
            <person name="Brodie E.L."/>
            <person name="Williams K.H."/>
            <person name="Hubbard S.S."/>
            <person name="Banfield J.F."/>
        </authorList>
    </citation>
    <scope>NUCLEOTIDE SEQUENCE [LARGE SCALE GENOMIC DNA]</scope>
</reference>